<dbReference type="EMBL" id="FQXG01000007">
    <property type="protein sequence ID" value="SHI11446.1"/>
    <property type="molecule type" value="Genomic_DNA"/>
</dbReference>
<dbReference type="GO" id="GO:0005829">
    <property type="term" value="C:cytosol"/>
    <property type="evidence" value="ECO:0007669"/>
    <property type="project" value="TreeGrafter"/>
</dbReference>
<dbReference type="STRING" id="299255.SAMN02745129_4253"/>
<protein>
    <submittedName>
        <fullName evidence="3">BolA protein</fullName>
    </submittedName>
</protein>
<evidence type="ECO:0000313" key="4">
    <source>
        <dbReference type="Proteomes" id="UP000184268"/>
    </source>
</evidence>
<dbReference type="InterPro" id="IPR036065">
    <property type="entry name" value="BolA-like_sf"/>
</dbReference>
<dbReference type="InterPro" id="IPR050961">
    <property type="entry name" value="BolA/IbaG_stress_morph_reg"/>
</dbReference>
<comment type="similarity">
    <text evidence="1 2">Belongs to the BolA/IbaG family.</text>
</comment>
<dbReference type="Pfam" id="PF01722">
    <property type="entry name" value="BolA"/>
    <property type="match status" value="1"/>
</dbReference>
<evidence type="ECO:0000256" key="1">
    <source>
        <dbReference type="ARBA" id="ARBA00005578"/>
    </source>
</evidence>
<sequence length="98" mass="10900">MSMQKIIEQQITQGLAPSHLEVINESHMHRGPAEESHFKLIVVSDHFEGQRLLARHRQVNALLAEQLATSLHALALHTYTPSEWAEQGGAPRTPSCVS</sequence>
<dbReference type="AlphaFoldDB" id="A0A1M5YHH0"/>
<dbReference type="SUPFAM" id="SSF82657">
    <property type="entry name" value="BolA-like"/>
    <property type="match status" value="1"/>
</dbReference>
<organism evidence="3 4">
    <name type="scientific">Ferrimonas marina</name>
    <dbReference type="NCBI Taxonomy" id="299255"/>
    <lineage>
        <taxon>Bacteria</taxon>
        <taxon>Pseudomonadati</taxon>
        <taxon>Pseudomonadota</taxon>
        <taxon>Gammaproteobacteria</taxon>
        <taxon>Alteromonadales</taxon>
        <taxon>Ferrimonadaceae</taxon>
        <taxon>Ferrimonas</taxon>
    </lineage>
</organism>
<dbReference type="RefSeq" id="WP_067660449.1">
    <property type="nucleotide sequence ID" value="NZ_FQXG01000007.1"/>
</dbReference>
<dbReference type="PIRSF" id="PIRSF003113">
    <property type="entry name" value="BolA"/>
    <property type="match status" value="1"/>
</dbReference>
<evidence type="ECO:0000313" key="3">
    <source>
        <dbReference type="EMBL" id="SHI11446.1"/>
    </source>
</evidence>
<dbReference type="Proteomes" id="UP000184268">
    <property type="component" value="Unassembled WGS sequence"/>
</dbReference>
<dbReference type="Gene3D" id="3.10.20.90">
    <property type="entry name" value="Phosphatidylinositol 3-kinase Catalytic Subunit, Chain A, domain 1"/>
    <property type="match status" value="1"/>
</dbReference>
<dbReference type="PANTHER" id="PTHR46229:SF2">
    <property type="entry name" value="BOLA-LIKE PROTEIN 1"/>
    <property type="match status" value="1"/>
</dbReference>
<evidence type="ECO:0000256" key="2">
    <source>
        <dbReference type="RuleBase" id="RU003860"/>
    </source>
</evidence>
<dbReference type="OrthoDB" id="9801469at2"/>
<reference evidence="3 4" key="1">
    <citation type="submission" date="2016-11" db="EMBL/GenBank/DDBJ databases">
        <authorList>
            <person name="Jaros S."/>
            <person name="Januszkiewicz K."/>
            <person name="Wedrychowicz H."/>
        </authorList>
    </citation>
    <scope>NUCLEOTIDE SEQUENCE [LARGE SCALE GENOMIC DNA]</scope>
    <source>
        <strain evidence="3 4">DSM 16917</strain>
    </source>
</reference>
<proteinExistence type="inferred from homology"/>
<name>A0A1M5YHH0_9GAMM</name>
<dbReference type="PANTHER" id="PTHR46229">
    <property type="entry name" value="BOLA TRANSCRIPTION REGULATOR"/>
    <property type="match status" value="1"/>
</dbReference>
<dbReference type="GO" id="GO:0006351">
    <property type="term" value="P:DNA-templated transcription"/>
    <property type="evidence" value="ECO:0007669"/>
    <property type="project" value="TreeGrafter"/>
</dbReference>
<gene>
    <name evidence="3" type="ORF">SAMN02745129_4253</name>
</gene>
<accession>A0A1M5YHH0</accession>
<keyword evidence="4" id="KW-1185">Reference proteome</keyword>
<dbReference type="InterPro" id="IPR002634">
    <property type="entry name" value="BolA"/>
</dbReference>